<proteinExistence type="predicted"/>
<reference evidence="1 2" key="1">
    <citation type="submission" date="2016-12" db="EMBL/GenBank/DDBJ databases">
        <authorList>
            <person name="Song W.-J."/>
            <person name="Kurnit D.M."/>
        </authorList>
    </citation>
    <scope>NUCLEOTIDE SEQUENCE [LARGE SCALE GENOMIC DNA]</scope>
    <source>
        <strain evidence="1 2">DSM 18488</strain>
    </source>
</reference>
<evidence type="ECO:0000313" key="2">
    <source>
        <dbReference type="Proteomes" id="UP000184603"/>
    </source>
</evidence>
<organism evidence="1 2">
    <name type="scientific">Desulfopila aestuarii DSM 18488</name>
    <dbReference type="NCBI Taxonomy" id="1121416"/>
    <lineage>
        <taxon>Bacteria</taxon>
        <taxon>Pseudomonadati</taxon>
        <taxon>Thermodesulfobacteriota</taxon>
        <taxon>Desulfobulbia</taxon>
        <taxon>Desulfobulbales</taxon>
        <taxon>Desulfocapsaceae</taxon>
        <taxon>Desulfopila</taxon>
    </lineage>
</organism>
<accession>A0A1M7Y9M4</accession>
<sequence length="59" mass="6493">MWANVTGPNGLLGGRPMVSSHYGYFFVVNMITSSMGQRKINNKATDGKTCFGSFQKRGF</sequence>
<gene>
    <name evidence="1" type="ORF">SAMN02745220_02745</name>
</gene>
<keyword evidence="2" id="KW-1185">Reference proteome</keyword>
<dbReference type="AlphaFoldDB" id="A0A1M7Y9M4"/>
<protein>
    <submittedName>
        <fullName evidence="1">Uncharacterized protein</fullName>
    </submittedName>
</protein>
<name>A0A1M7Y9M4_9BACT</name>
<evidence type="ECO:0000313" key="1">
    <source>
        <dbReference type="EMBL" id="SHO49228.1"/>
    </source>
</evidence>
<dbReference type="STRING" id="1121416.SAMN02745220_02745"/>
<dbReference type="EMBL" id="FRFE01000013">
    <property type="protein sequence ID" value="SHO49228.1"/>
    <property type="molecule type" value="Genomic_DNA"/>
</dbReference>
<dbReference type="Proteomes" id="UP000184603">
    <property type="component" value="Unassembled WGS sequence"/>
</dbReference>